<dbReference type="PANTHER" id="PTHR43289:SF6">
    <property type="entry name" value="SERINE_THREONINE-PROTEIN KINASE NEKL-3"/>
    <property type="match status" value="1"/>
</dbReference>
<evidence type="ECO:0000256" key="4">
    <source>
        <dbReference type="ARBA" id="ARBA00022741"/>
    </source>
</evidence>
<dbReference type="GeneID" id="78122580"/>
<evidence type="ECO:0000256" key="7">
    <source>
        <dbReference type="PROSITE-ProRule" id="PRU10141"/>
    </source>
</evidence>
<evidence type="ECO:0000313" key="10">
    <source>
        <dbReference type="EMBL" id="RRR17047.1"/>
    </source>
</evidence>
<dbReference type="Proteomes" id="UP000274327">
    <property type="component" value="Unassembled WGS sequence"/>
</dbReference>
<reference evidence="10 11" key="1">
    <citation type="submission" date="2018-07" db="EMBL/GenBank/DDBJ databases">
        <title>Brachybacteriurn paraconglorneratum KCTC 9916.</title>
        <authorList>
            <person name="Li Y."/>
        </authorList>
    </citation>
    <scope>NUCLEOTIDE SEQUENCE [LARGE SCALE GENOMIC DNA]</scope>
    <source>
        <strain evidence="10 11">KCTC 9916</strain>
    </source>
</reference>
<proteinExistence type="predicted"/>
<dbReference type="PANTHER" id="PTHR43289">
    <property type="entry name" value="MITOGEN-ACTIVATED PROTEIN KINASE KINASE KINASE 20-RELATED"/>
    <property type="match status" value="1"/>
</dbReference>
<dbReference type="PROSITE" id="PS50011">
    <property type="entry name" value="PROTEIN_KINASE_DOM"/>
    <property type="match status" value="1"/>
</dbReference>
<evidence type="ECO:0000313" key="11">
    <source>
        <dbReference type="Proteomes" id="UP000274327"/>
    </source>
</evidence>
<name>A0A3R8RW48_9MICO</name>
<dbReference type="PROSITE" id="PS00109">
    <property type="entry name" value="PROTEIN_KINASE_TYR"/>
    <property type="match status" value="1"/>
</dbReference>
<dbReference type="EC" id="2.7.11.1" evidence="1"/>
<keyword evidence="6 7" id="KW-0067">ATP-binding</keyword>
<evidence type="ECO:0000256" key="5">
    <source>
        <dbReference type="ARBA" id="ARBA00022777"/>
    </source>
</evidence>
<dbReference type="AlphaFoldDB" id="A0A3R8RW48"/>
<feature type="compositionally biased region" description="Low complexity" evidence="8">
    <location>
        <begin position="272"/>
        <end position="296"/>
    </location>
</feature>
<dbReference type="GO" id="GO:0004674">
    <property type="term" value="F:protein serine/threonine kinase activity"/>
    <property type="evidence" value="ECO:0007669"/>
    <property type="project" value="UniProtKB-KW"/>
</dbReference>
<gene>
    <name evidence="10" type="ORF">DS079_16310</name>
</gene>
<keyword evidence="3" id="KW-0808">Transferase</keyword>
<keyword evidence="5 10" id="KW-0418">Kinase</keyword>
<protein>
    <recommendedName>
        <fullName evidence="1">non-specific serine/threonine protein kinase</fullName>
        <ecNumber evidence="1">2.7.11.1</ecNumber>
    </recommendedName>
</protein>
<evidence type="ECO:0000259" key="9">
    <source>
        <dbReference type="PROSITE" id="PS50011"/>
    </source>
</evidence>
<evidence type="ECO:0000256" key="6">
    <source>
        <dbReference type="ARBA" id="ARBA00022840"/>
    </source>
</evidence>
<keyword evidence="11" id="KW-1185">Reference proteome</keyword>
<sequence length="459" mass="47881">MTRLGERYRLGGVIGAGSFATVHRARDERLDADVAVKVLAENHSLNPEIRERFIAEGRSLRRVGGRHLVSVHDIDQNDHQQPYLVLELADRGSLRRRVEQLRAGGWRATDADVLAVARPLAAAVAAVHRARLVHRDLSPGNLLLTSTSGEAARAVGIESSPSAVVRSDERLLVADLGMCKDLARSSGLTVAAGTDGFRPPEQSRPGTVDIRADIWAMSALLRWLIDDTDMPQALQDVLARGLSEDPGSRQAEATEWIAEIEEALAPPPPALPAGGTAPGADGDSAANAPAGAVAGSTRADIGARTGPGTAEGTIARTTTPHADDVPRGAVGAVDSDRGSTAASPRRRALLIALPALTLGLGLGAGSLLGLDASAPSAAGDSSLAIAGPDEIQVGEQAVFTAEVEGVDSWVWTLPTGEHLVDAEQAMLTASGPGRAELVLRARTTEGQELEARRVVRVRA</sequence>
<keyword evidence="4 7" id="KW-0547">Nucleotide-binding</keyword>
<dbReference type="InterPro" id="IPR000719">
    <property type="entry name" value="Prot_kinase_dom"/>
</dbReference>
<dbReference type="InterPro" id="IPR011009">
    <property type="entry name" value="Kinase-like_dom_sf"/>
</dbReference>
<dbReference type="Gene3D" id="1.10.510.10">
    <property type="entry name" value="Transferase(Phosphotransferase) domain 1"/>
    <property type="match status" value="1"/>
</dbReference>
<dbReference type="SUPFAM" id="SSF56112">
    <property type="entry name" value="Protein kinase-like (PK-like)"/>
    <property type="match status" value="1"/>
</dbReference>
<feature type="binding site" evidence="7">
    <location>
        <position position="37"/>
    </location>
    <ligand>
        <name>ATP</name>
        <dbReference type="ChEBI" id="CHEBI:30616"/>
    </ligand>
</feature>
<dbReference type="RefSeq" id="WP_126988824.1">
    <property type="nucleotide sequence ID" value="NZ_ML133865.1"/>
</dbReference>
<dbReference type="EMBL" id="QOCI01000019">
    <property type="protein sequence ID" value="RRR17047.1"/>
    <property type="molecule type" value="Genomic_DNA"/>
</dbReference>
<accession>A0A3R8RW48</accession>
<keyword evidence="2 10" id="KW-0723">Serine/threonine-protein kinase</keyword>
<evidence type="ECO:0000256" key="2">
    <source>
        <dbReference type="ARBA" id="ARBA00022527"/>
    </source>
</evidence>
<evidence type="ECO:0000256" key="8">
    <source>
        <dbReference type="SAM" id="MobiDB-lite"/>
    </source>
</evidence>
<organism evidence="10 11">
    <name type="scientific">Brachybacterium paraconglomeratum</name>
    <dbReference type="NCBI Taxonomy" id="173362"/>
    <lineage>
        <taxon>Bacteria</taxon>
        <taxon>Bacillati</taxon>
        <taxon>Actinomycetota</taxon>
        <taxon>Actinomycetes</taxon>
        <taxon>Micrococcales</taxon>
        <taxon>Dermabacteraceae</taxon>
        <taxon>Brachybacterium</taxon>
    </lineage>
</organism>
<dbReference type="InterPro" id="IPR008266">
    <property type="entry name" value="Tyr_kinase_AS"/>
</dbReference>
<dbReference type="InterPro" id="IPR017441">
    <property type="entry name" value="Protein_kinase_ATP_BS"/>
</dbReference>
<feature type="region of interest" description="Disordered" evidence="8">
    <location>
        <begin position="265"/>
        <end position="341"/>
    </location>
</feature>
<evidence type="ECO:0000256" key="3">
    <source>
        <dbReference type="ARBA" id="ARBA00022679"/>
    </source>
</evidence>
<dbReference type="PROSITE" id="PS00107">
    <property type="entry name" value="PROTEIN_KINASE_ATP"/>
    <property type="match status" value="1"/>
</dbReference>
<comment type="caution">
    <text evidence="10">The sequence shown here is derived from an EMBL/GenBank/DDBJ whole genome shotgun (WGS) entry which is preliminary data.</text>
</comment>
<feature type="domain" description="Protein kinase" evidence="9">
    <location>
        <begin position="8"/>
        <end position="350"/>
    </location>
</feature>
<dbReference type="GO" id="GO:0005524">
    <property type="term" value="F:ATP binding"/>
    <property type="evidence" value="ECO:0007669"/>
    <property type="project" value="UniProtKB-UniRule"/>
</dbReference>
<dbReference type="Pfam" id="PF00069">
    <property type="entry name" value="Pkinase"/>
    <property type="match status" value="1"/>
</dbReference>
<evidence type="ECO:0000256" key="1">
    <source>
        <dbReference type="ARBA" id="ARBA00012513"/>
    </source>
</evidence>